<feature type="domain" description="N-acetyltransferase" evidence="3">
    <location>
        <begin position="5"/>
        <end position="171"/>
    </location>
</feature>
<protein>
    <submittedName>
        <fullName evidence="4">GNAT family N-acetyltransferase</fullName>
    </submittedName>
</protein>
<dbReference type="AlphaFoldDB" id="A0A5J6WUK1"/>
<dbReference type="InterPro" id="IPR000182">
    <property type="entry name" value="GNAT_dom"/>
</dbReference>
<keyword evidence="1 4" id="KW-0808">Transferase</keyword>
<dbReference type="PROSITE" id="PS51186">
    <property type="entry name" value="GNAT"/>
    <property type="match status" value="1"/>
</dbReference>
<evidence type="ECO:0000313" key="5">
    <source>
        <dbReference type="Proteomes" id="UP000594034"/>
    </source>
</evidence>
<dbReference type="InterPro" id="IPR016181">
    <property type="entry name" value="Acyl_CoA_acyltransferase"/>
</dbReference>
<dbReference type="PANTHER" id="PTHR43877">
    <property type="entry name" value="AMINOALKYLPHOSPHONATE N-ACETYLTRANSFERASE-RELATED-RELATED"/>
    <property type="match status" value="1"/>
</dbReference>
<evidence type="ECO:0000259" key="3">
    <source>
        <dbReference type="PROSITE" id="PS51186"/>
    </source>
</evidence>
<name>A0A5J6WUK1_9GAMM</name>
<proteinExistence type="predicted"/>
<dbReference type="Proteomes" id="UP000594034">
    <property type="component" value="Chromosome"/>
</dbReference>
<sequence length="171" mass="18723">MVQISRLNTLGTEDARALAHLLIVTVQDGASIGFMASLDAHQADTYWQEVARELPLGLHLWVAHRDGAILGTVQLAPCGKDNGRHRGEVQKLFVHPAARGLGIARTLLATLEEEACRLGLTLLVLDTEAGSDAERLYRRQGWQKCGEIPDYALSPDGRPHATAYYYKRPGA</sequence>
<dbReference type="PANTHER" id="PTHR43877:SF2">
    <property type="entry name" value="AMINOALKYLPHOSPHONATE N-ACETYLTRANSFERASE-RELATED"/>
    <property type="match status" value="1"/>
</dbReference>
<dbReference type="Pfam" id="PF13508">
    <property type="entry name" value="Acetyltransf_7"/>
    <property type="match status" value="1"/>
</dbReference>
<dbReference type="KEGG" id="asim:FE240_00915"/>
<dbReference type="CDD" id="cd04301">
    <property type="entry name" value="NAT_SF"/>
    <property type="match status" value="1"/>
</dbReference>
<dbReference type="GO" id="GO:0016747">
    <property type="term" value="F:acyltransferase activity, transferring groups other than amino-acyl groups"/>
    <property type="evidence" value="ECO:0007669"/>
    <property type="project" value="InterPro"/>
</dbReference>
<evidence type="ECO:0000256" key="2">
    <source>
        <dbReference type="ARBA" id="ARBA00023315"/>
    </source>
</evidence>
<dbReference type="SUPFAM" id="SSF55729">
    <property type="entry name" value="Acyl-CoA N-acyltransferases (Nat)"/>
    <property type="match status" value="1"/>
</dbReference>
<accession>A0A5J6WUK1</accession>
<keyword evidence="2" id="KW-0012">Acyltransferase</keyword>
<gene>
    <name evidence="4" type="ORF">FE240_00915</name>
</gene>
<dbReference type="EMBL" id="CP040449">
    <property type="protein sequence ID" value="QFI53403.1"/>
    <property type="molecule type" value="Genomic_DNA"/>
</dbReference>
<evidence type="ECO:0000256" key="1">
    <source>
        <dbReference type="ARBA" id="ARBA00022679"/>
    </source>
</evidence>
<dbReference type="InterPro" id="IPR050832">
    <property type="entry name" value="Bact_Acetyltransf"/>
</dbReference>
<dbReference type="RefSeq" id="WP_193003022.1">
    <property type="nucleotide sequence ID" value="NZ_CP040449.1"/>
</dbReference>
<evidence type="ECO:0000313" key="4">
    <source>
        <dbReference type="EMBL" id="QFI53403.1"/>
    </source>
</evidence>
<keyword evidence="5" id="KW-1185">Reference proteome</keyword>
<dbReference type="Gene3D" id="3.40.630.30">
    <property type="match status" value="1"/>
</dbReference>
<organism evidence="4 5">
    <name type="scientific">Aeromonas simiae</name>
    <dbReference type="NCBI Taxonomy" id="218936"/>
    <lineage>
        <taxon>Bacteria</taxon>
        <taxon>Pseudomonadati</taxon>
        <taxon>Pseudomonadota</taxon>
        <taxon>Gammaproteobacteria</taxon>
        <taxon>Aeromonadales</taxon>
        <taxon>Aeromonadaceae</taxon>
        <taxon>Aeromonas</taxon>
    </lineage>
</organism>
<reference evidence="4 5" key="1">
    <citation type="submission" date="2019-05" db="EMBL/GenBank/DDBJ databases">
        <title>OXA-830, a novel chromosomally encoded expanded-spectrum class D beta-lactamase in Aeromonas simiae.</title>
        <authorList>
            <person name="Zhou W."/>
            <person name="Chen Q."/>
        </authorList>
    </citation>
    <scope>NUCLEOTIDE SEQUENCE [LARGE SCALE GENOMIC DNA]</scope>
    <source>
        <strain evidence="4 5">A6</strain>
    </source>
</reference>